<evidence type="ECO:0000313" key="4">
    <source>
        <dbReference type="Proteomes" id="UP000578449"/>
    </source>
</evidence>
<gene>
    <name evidence="3" type="ORF">HNP84_009674</name>
</gene>
<accession>A0A840PQ87</accession>
<feature type="compositionally biased region" description="Polar residues" evidence="1">
    <location>
        <begin position="246"/>
        <end position="265"/>
    </location>
</feature>
<keyword evidence="2" id="KW-0472">Membrane</keyword>
<feature type="region of interest" description="Disordered" evidence="1">
    <location>
        <begin position="232"/>
        <end position="358"/>
    </location>
</feature>
<protein>
    <recommendedName>
        <fullName evidence="5">Polysaccharide chain length determinant N-terminal domain-containing protein</fullName>
    </recommendedName>
</protein>
<evidence type="ECO:0000256" key="2">
    <source>
        <dbReference type="SAM" id="Phobius"/>
    </source>
</evidence>
<proteinExistence type="predicted"/>
<keyword evidence="2" id="KW-1133">Transmembrane helix</keyword>
<organism evidence="3 4">
    <name type="scientific">Thermocatellispora tengchongensis</name>
    <dbReference type="NCBI Taxonomy" id="1073253"/>
    <lineage>
        <taxon>Bacteria</taxon>
        <taxon>Bacillati</taxon>
        <taxon>Actinomycetota</taxon>
        <taxon>Actinomycetes</taxon>
        <taxon>Streptosporangiales</taxon>
        <taxon>Streptosporangiaceae</taxon>
        <taxon>Thermocatellispora</taxon>
    </lineage>
</organism>
<evidence type="ECO:0000256" key="1">
    <source>
        <dbReference type="SAM" id="MobiDB-lite"/>
    </source>
</evidence>
<sequence>MDLLDSLRALLRRWPITVAFLVLTLGGTLGAFIAIPWQYESQATMVFLSSRQNAKPVGGNPWLAFDTSLTITAEVVARGMSDKITVDALKARGFTAEYTVGLNQESRGPLMDIVATSGDPQQAQKTLDALVALSYSRLRELQRKSSILPDATISMTPVIATKQAEIAPEPKIRMLIIVFAGGMLLTLGVPLFVETLAQKRARERVSTAVPGPVPAAPAAPLVPPLAEEPVRGAFTPTIQPGAGVQPSVQPGVQPGLQSPPVQSGSPRPANGSGLGSGLSRPANGVKSSPARRPSDGEEAVVVVDSPQDPWASSEAPDPDLTAPQPIVVDDDLFVWSREETRRGGDGPGAGHGPARPSR</sequence>
<name>A0A840PQ87_9ACTN</name>
<keyword evidence="4" id="KW-1185">Reference proteome</keyword>
<evidence type="ECO:0008006" key="5">
    <source>
        <dbReference type="Google" id="ProtNLM"/>
    </source>
</evidence>
<keyword evidence="2" id="KW-0812">Transmembrane</keyword>
<dbReference type="RefSeq" id="WP_185056720.1">
    <property type="nucleotide sequence ID" value="NZ_BAABIX010000052.1"/>
</dbReference>
<dbReference type="EMBL" id="JACHGN010000034">
    <property type="protein sequence ID" value="MBB5139910.1"/>
    <property type="molecule type" value="Genomic_DNA"/>
</dbReference>
<comment type="caution">
    <text evidence="3">The sequence shown here is derived from an EMBL/GenBank/DDBJ whole genome shotgun (WGS) entry which is preliminary data.</text>
</comment>
<feature type="transmembrane region" description="Helical" evidence="2">
    <location>
        <begin position="14"/>
        <end position="35"/>
    </location>
</feature>
<evidence type="ECO:0000313" key="3">
    <source>
        <dbReference type="EMBL" id="MBB5139910.1"/>
    </source>
</evidence>
<reference evidence="3 4" key="1">
    <citation type="submission" date="2020-08" db="EMBL/GenBank/DDBJ databases">
        <title>Genomic Encyclopedia of Type Strains, Phase IV (KMG-IV): sequencing the most valuable type-strain genomes for metagenomic binning, comparative biology and taxonomic classification.</title>
        <authorList>
            <person name="Goeker M."/>
        </authorList>
    </citation>
    <scope>NUCLEOTIDE SEQUENCE [LARGE SCALE GENOMIC DNA]</scope>
    <source>
        <strain evidence="3 4">DSM 45615</strain>
    </source>
</reference>
<dbReference type="Proteomes" id="UP000578449">
    <property type="component" value="Unassembled WGS sequence"/>
</dbReference>
<feature type="transmembrane region" description="Helical" evidence="2">
    <location>
        <begin position="172"/>
        <end position="193"/>
    </location>
</feature>
<dbReference type="AlphaFoldDB" id="A0A840PQ87"/>